<dbReference type="AlphaFoldDB" id="A0AAV7WC21"/>
<organism evidence="1 2">
    <name type="scientific">Pleurodeles waltl</name>
    <name type="common">Iberian ribbed newt</name>
    <dbReference type="NCBI Taxonomy" id="8319"/>
    <lineage>
        <taxon>Eukaryota</taxon>
        <taxon>Metazoa</taxon>
        <taxon>Chordata</taxon>
        <taxon>Craniata</taxon>
        <taxon>Vertebrata</taxon>
        <taxon>Euteleostomi</taxon>
        <taxon>Amphibia</taxon>
        <taxon>Batrachia</taxon>
        <taxon>Caudata</taxon>
        <taxon>Salamandroidea</taxon>
        <taxon>Salamandridae</taxon>
        <taxon>Pleurodelinae</taxon>
        <taxon>Pleurodeles</taxon>
    </lineage>
</organism>
<dbReference type="Proteomes" id="UP001066276">
    <property type="component" value="Chromosome 1_2"/>
</dbReference>
<keyword evidence="2" id="KW-1185">Reference proteome</keyword>
<accession>A0AAV7WC21</accession>
<sequence length="82" mass="9073">MQAESSLKTLEATTWDNPAAQADLNKAPAMHTRLVEPLCCIDFRSYQAKIHAEGEKAGHLLAWSLRSIDSAAPIVRIRISRT</sequence>
<name>A0AAV7WC21_PLEWA</name>
<protein>
    <submittedName>
        <fullName evidence="1">Uncharacterized protein</fullName>
    </submittedName>
</protein>
<evidence type="ECO:0000313" key="2">
    <source>
        <dbReference type="Proteomes" id="UP001066276"/>
    </source>
</evidence>
<evidence type="ECO:0000313" key="1">
    <source>
        <dbReference type="EMBL" id="KAJ1211537.1"/>
    </source>
</evidence>
<proteinExistence type="predicted"/>
<gene>
    <name evidence="1" type="ORF">NDU88_006895</name>
</gene>
<reference evidence="1" key="1">
    <citation type="journal article" date="2022" name="bioRxiv">
        <title>Sequencing and chromosome-scale assembly of the giantPleurodeles waltlgenome.</title>
        <authorList>
            <person name="Brown T."/>
            <person name="Elewa A."/>
            <person name="Iarovenko S."/>
            <person name="Subramanian E."/>
            <person name="Araus A.J."/>
            <person name="Petzold A."/>
            <person name="Susuki M."/>
            <person name="Suzuki K.-i.T."/>
            <person name="Hayashi T."/>
            <person name="Toyoda A."/>
            <person name="Oliveira C."/>
            <person name="Osipova E."/>
            <person name="Leigh N.D."/>
            <person name="Simon A."/>
            <person name="Yun M.H."/>
        </authorList>
    </citation>
    <scope>NUCLEOTIDE SEQUENCE</scope>
    <source>
        <strain evidence="1">20211129_DDA</strain>
        <tissue evidence="1">Liver</tissue>
    </source>
</reference>
<dbReference type="EMBL" id="JANPWB010000002">
    <property type="protein sequence ID" value="KAJ1211537.1"/>
    <property type="molecule type" value="Genomic_DNA"/>
</dbReference>
<comment type="caution">
    <text evidence="1">The sequence shown here is derived from an EMBL/GenBank/DDBJ whole genome shotgun (WGS) entry which is preliminary data.</text>
</comment>